<dbReference type="Proteomes" id="UP000614460">
    <property type="component" value="Unassembled WGS sequence"/>
</dbReference>
<dbReference type="EMBL" id="BMKM01000002">
    <property type="protein sequence ID" value="GGE13833.1"/>
    <property type="molecule type" value="Genomic_DNA"/>
</dbReference>
<organism evidence="1 2">
    <name type="scientific">Sphingobacterium cellulitidis</name>
    <dbReference type="NCBI Taxonomy" id="1768011"/>
    <lineage>
        <taxon>Bacteria</taxon>
        <taxon>Pseudomonadati</taxon>
        <taxon>Bacteroidota</taxon>
        <taxon>Sphingobacteriia</taxon>
        <taxon>Sphingobacteriales</taxon>
        <taxon>Sphingobacteriaceae</taxon>
        <taxon>Sphingobacterium</taxon>
    </lineage>
</organism>
<dbReference type="RefSeq" id="WP_182498726.1">
    <property type="nucleotide sequence ID" value="NZ_BMKM01000002.1"/>
</dbReference>
<dbReference type="AlphaFoldDB" id="A0A8H9FY54"/>
<comment type="caution">
    <text evidence="1">The sequence shown here is derived from an EMBL/GenBank/DDBJ whole genome shotgun (WGS) entry which is preliminary data.</text>
</comment>
<gene>
    <name evidence="1" type="ORF">GCM10011516_09600</name>
</gene>
<proteinExistence type="predicted"/>
<name>A0A8H9FY54_9SPHI</name>
<evidence type="ECO:0000313" key="2">
    <source>
        <dbReference type="Proteomes" id="UP000614460"/>
    </source>
</evidence>
<protein>
    <submittedName>
        <fullName evidence="1">Uncharacterized protein</fullName>
    </submittedName>
</protein>
<evidence type="ECO:0000313" key="1">
    <source>
        <dbReference type="EMBL" id="GGE13833.1"/>
    </source>
</evidence>
<reference evidence="1" key="1">
    <citation type="journal article" date="2014" name="Int. J. Syst. Evol. Microbiol.">
        <title>Complete genome sequence of Corynebacterium casei LMG S-19264T (=DSM 44701T), isolated from a smear-ripened cheese.</title>
        <authorList>
            <consortium name="US DOE Joint Genome Institute (JGI-PGF)"/>
            <person name="Walter F."/>
            <person name="Albersmeier A."/>
            <person name="Kalinowski J."/>
            <person name="Ruckert C."/>
        </authorList>
    </citation>
    <scope>NUCLEOTIDE SEQUENCE</scope>
    <source>
        <strain evidence="1">CGMCC 1.15966</strain>
    </source>
</reference>
<reference evidence="1" key="2">
    <citation type="submission" date="2020-09" db="EMBL/GenBank/DDBJ databases">
        <authorList>
            <person name="Sun Q."/>
            <person name="Zhou Y."/>
        </authorList>
    </citation>
    <scope>NUCLEOTIDE SEQUENCE</scope>
    <source>
        <strain evidence="1">CGMCC 1.15966</strain>
    </source>
</reference>
<accession>A0A8H9FY54</accession>
<keyword evidence="2" id="KW-1185">Reference proteome</keyword>
<sequence>MSLHINHKLFKILAAVIITAAFYACNPSKKSEQAAINQEKFFDIPTFFQREIDSLASANPEINKTVKKDDQEETKKLKIKDWAVELSSFQAIDLNKPAYAGFVKVDRTDSLIQYSFTNPELDLSCVRIKLDAQGNPHMISVEKQVKNTLYKTSEFLAYEKNGFYLVEKNQQVKVMGDNYYKVQGEF</sequence>